<dbReference type="RefSeq" id="WP_165404457.1">
    <property type="nucleotide sequence ID" value="NZ_SGXC01000001.1"/>
</dbReference>
<protein>
    <submittedName>
        <fullName evidence="7">TetR family transcriptional regulator</fullName>
    </submittedName>
</protein>
<keyword evidence="3 5" id="KW-0238">DNA-binding</keyword>
<name>A0A4Q7NJP6_9BURK</name>
<keyword evidence="1" id="KW-0678">Repressor</keyword>
<dbReference type="PANTHER" id="PTHR30055:SF235">
    <property type="entry name" value="TRANSCRIPTIONAL REGULATORY PROTEIN"/>
    <property type="match status" value="1"/>
</dbReference>
<evidence type="ECO:0000259" key="6">
    <source>
        <dbReference type="PROSITE" id="PS50977"/>
    </source>
</evidence>
<dbReference type="PRINTS" id="PR00455">
    <property type="entry name" value="HTHTETR"/>
</dbReference>
<dbReference type="InterPro" id="IPR023772">
    <property type="entry name" value="DNA-bd_HTH_TetR-type_CS"/>
</dbReference>
<keyword evidence="8" id="KW-1185">Reference proteome</keyword>
<sequence>MNLLDDDTSTRSRIVLAALRIFATRGFEAASLREITSAAQVNIAAIHYHFGSKDALVREVLRVVSEPINRMRREALARVPAQREPTMEEVVEALIAPPVRLSFDATGEWRLLIRLLIQVRAVPRASTNAAIFEQYDTLAADFVDALMSAQPALGREEAYWRYAFAIGAMMYIVSDADENYHRLHRISGGLCDTDDPERIIAQLVAFIAAGMRAAAPAGAPL</sequence>
<dbReference type="SUPFAM" id="SSF46689">
    <property type="entry name" value="Homeodomain-like"/>
    <property type="match status" value="1"/>
</dbReference>
<dbReference type="Pfam" id="PF17939">
    <property type="entry name" value="TetR_C_30"/>
    <property type="match status" value="1"/>
</dbReference>
<dbReference type="EMBL" id="SGXC01000001">
    <property type="protein sequence ID" value="RZS85193.1"/>
    <property type="molecule type" value="Genomic_DNA"/>
</dbReference>
<keyword evidence="4" id="KW-0804">Transcription</keyword>
<organism evidence="7 8">
    <name type="scientific">Pigmentiphaga kullae</name>
    <dbReference type="NCBI Taxonomy" id="151784"/>
    <lineage>
        <taxon>Bacteria</taxon>
        <taxon>Pseudomonadati</taxon>
        <taxon>Pseudomonadota</taxon>
        <taxon>Betaproteobacteria</taxon>
        <taxon>Burkholderiales</taxon>
        <taxon>Alcaligenaceae</taxon>
        <taxon>Pigmentiphaga</taxon>
    </lineage>
</organism>
<evidence type="ECO:0000313" key="7">
    <source>
        <dbReference type="EMBL" id="RZS85193.1"/>
    </source>
</evidence>
<proteinExistence type="predicted"/>
<dbReference type="PROSITE" id="PS50977">
    <property type="entry name" value="HTH_TETR_2"/>
    <property type="match status" value="1"/>
</dbReference>
<dbReference type="PANTHER" id="PTHR30055">
    <property type="entry name" value="HTH-TYPE TRANSCRIPTIONAL REGULATOR RUTR"/>
    <property type="match status" value="1"/>
</dbReference>
<evidence type="ECO:0000256" key="1">
    <source>
        <dbReference type="ARBA" id="ARBA00022491"/>
    </source>
</evidence>
<dbReference type="Pfam" id="PF00440">
    <property type="entry name" value="TetR_N"/>
    <property type="match status" value="1"/>
</dbReference>
<feature type="domain" description="HTH tetR-type" evidence="6">
    <location>
        <begin position="8"/>
        <end position="68"/>
    </location>
</feature>
<dbReference type="GO" id="GO:0000976">
    <property type="term" value="F:transcription cis-regulatory region binding"/>
    <property type="evidence" value="ECO:0007669"/>
    <property type="project" value="TreeGrafter"/>
</dbReference>
<evidence type="ECO:0000256" key="5">
    <source>
        <dbReference type="PROSITE-ProRule" id="PRU00335"/>
    </source>
</evidence>
<comment type="caution">
    <text evidence="7">The sequence shown here is derived from an EMBL/GenBank/DDBJ whole genome shotgun (WGS) entry which is preliminary data.</text>
</comment>
<evidence type="ECO:0000256" key="2">
    <source>
        <dbReference type="ARBA" id="ARBA00023015"/>
    </source>
</evidence>
<dbReference type="SUPFAM" id="SSF48498">
    <property type="entry name" value="Tetracyclin repressor-like, C-terminal domain"/>
    <property type="match status" value="1"/>
</dbReference>
<gene>
    <name evidence="7" type="ORF">EV675_1216</name>
</gene>
<dbReference type="Gene3D" id="1.10.357.10">
    <property type="entry name" value="Tetracycline Repressor, domain 2"/>
    <property type="match status" value="1"/>
</dbReference>
<dbReference type="InterPro" id="IPR041586">
    <property type="entry name" value="PsrA_TetR_C"/>
</dbReference>
<evidence type="ECO:0000256" key="3">
    <source>
        <dbReference type="ARBA" id="ARBA00023125"/>
    </source>
</evidence>
<dbReference type="InterPro" id="IPR050109">
    <property type="entry name" value="HTH-type_TetR-like_transc_reg"/>
</dbReference>
<dbReference type="PROSITE" id="PS01081">
    <property type="entry name" value="HTH_TETR_1"/>
    <property type="match status" value="1"/>
</dbReference>
<evidence type="ECO:0000256" key="4">
    <source>
        <dbReference type="ARBA" id="ARBA00023163"/>
    </source>
</evidence>
<dbReference type="Proteomes" id="UP000292445">
    <property type="component" value="Unassembled WGS sequence"/>
</dbReference>
<dbReference type="InterPro" id="IPR036271">
    <property type="entry name" value="Tet_transcr_reg_TetR-rel_C_sf"/>
</dbReference>
<dbReference type="InterPro" id="IPR001647">
    <property type="entry name" value="HTH_TetR"/>
</dbReference>
<dbReference type="AlphaFoldDB" id="A0A4Q7NJP6"/>
<evidence type="ECO:0000313" key="8">
    <source>
        <dbReference type="Proteomes" id="UP000292445"/>
    </source>
</evidence>
<accession>A0A4Q7NJP6</accession>
<feature type="DNA-binding region" description="H-T-H motif" evidence="5">
    <location>
        <begin position="31"/>
        <end position="50"/>
    </location>
</feature>
<dbReference type="InterPro" id="IPR009057">
    <property type="entry name" value="Homeodomain-like_sf"/>
</dbReference>
<dbReference type="GO" id="GO:0003700">
    <property type="term" value="F:DNA-binding transcription factor activity"/>
    <property type="evidence" value="ECO:0007669"/>
    <property type="project" value="TreeGrafter"/>
</dbReference>
<reference evidence="7 8" key="1">
    <citation type="submission" date="2019-02" db="EMBL/GenBank/DDBJ databases">
        <title>Genomic Encyclopedia of Type Strains, Phase IV (KMG-IV): sequencing the most valuable type-strain genomes for metagenomic binning, comparative biology and taxonomic classification.</title>
        <authorList>
            <person name="Goeker M."/>
        </authorList>
    </citation>
    <scope>NUCLEOTIDE SEQUENCE [LARGE SCALE GENOMIC DNA]</scope>
    <source>
        <strain evidence="7 8">K24</strain>
    </source>
</reference>
<keyword evidence="2" id="KW-0805">Transcription regulation</keyword>